<evidence type="ECO:0000313" key="3">
    <source>
        <dbReference type="Proteomes" id="UP000054558"/>
    </source>
</evidence>
<name>A0A1Y1I288_KLENI</name>
<feature type="transmembrane region" description="Helical" evidence="1">
    <location>
        <begin position="88"/>
        <end position="112"/>
    </location>
</feature>
<sequence>MTYVSLPWFALNGNNWASPLVRFFTLVGALGLTLVLTMETALAVYVTRKDFQGDGSPSTARIQASETLAGSNIGGPWQIWGTSVINSVILYGLGTGTFLAVARVFFTLFPWFSPQPPHTRLEVALFFLFCISLITLTTSLGSTLILALPAAFIEGSTSIASNLRSVRLGKGQRLQMFGLFAFSLMFNPLVDYIFLGFTPHLWGSSWVVVATVLGFLAMGPAVAYFQVVWVVAYLSARKREDPTFAWPSAEEALLV</sequence>
<proteinExistence type="predicted"/>
<keyword evidence="1" id="KW-0812">Transmembrane</keyword>
<feature type="transmembrane region" description="Helical" evidence="1">
    <location>
        <begin position="124"/>
        <end position="153"/>
    </location>
</feature>
<feature type="transmembrane region" description="Helical" evidence="1">
    <location>
        <begin position="20"/>
        <end position="46"/>
    </location>
</feature>
<accession>A0A1Y1I288</accession>
<evidence type="ECO:0000256" key="1">
    <source>
        <dbReference type="SAM" id="Phobius"/>
    </source>
</evidence>
<gene>
    <name evidence="2" type="ORF">KFL_001420170</name>
</gene>
<evidence type="ECO:0000313" key="2">
    <source>
        <dbReference type="EMBL" id="GAQ83291.1"/>
    </source>
</evidence>
<organism evidence="2 3">
    <name type="scientific">Klebsormidium nitens</name>
    <name type="common">Green alga</name>
    <name type="synonym">Ulothrix nitens</name>
    <dbReference type="NCBI Taxonomy" id="105231"/>
    <lineage>
        <taxon>Eukaryota</taxon>
        <taxon>Viridiplantae</taxon>
        <taxon>Streptophyta</taxon>
        <taxon>Klebsormidiophyceae</taxon>
        <taxon>Klebsormidiales</taxon>
        <taxon>Klebsormidiaceae</taxon>
        <taxon>Klebsormidium</taxon>
    </lineage>
</organism>
<feature type="transmembrane region" description="Helical" evidence="1">
    <location>
        <begin position="206"/>
        <end position="234"/>
    </location>
</feature>
<feature type="transmembrane region" description="Helical" evidence="1">
    <location>
        <begin position="174"/>
        <end position="194"/>
    </location>
</feature>
<reference evidence="2 3" key="1">
    <citation type="journal article" date="2014" name="Nat. Commun.">
        <title>Klebsormidium flaccidum genome reveals primary factors for plant terrestrial adaptation.</title>
        <authorList>
            <person name="Hori K."/>
            <person name="Maruyama F."/>
            <person name="Fujisawa T."/>
            <person name="Togashi T."/>
            <person name="Yamamoto N."/>
            <person name="Seo M."/>
            <person name="Sato S."/>
            <person name="Yamada T."/>
            <person name="Mori H."/>
            <person name="Tajima N."/>
            <person name="Moriyama T."/>
            <person name="Ikeuchi M."/>
            <person name="Watanabe M."/>
            <person name="Wada H."/>
            <person name="Kobayashi K."/>
            <person name="Saito M."/>
            <person name="Masuda T."/>
            <person name="Sasaki-Sekimoto Y."/>
            <person name="Mashiguchi K."/>
            <person name="Awai K."/>
            <person name="Shimojima M."/>
            <person name="Masuda S."/>
            <person name="Iwai M."/>
            <person name="Nobusawa T."/>
            <person name="Narise T."/>
            <person name="Kondo S."/>
            <person name="Saito H."/>
            <person name="Sato R."/>
            <person name="Murakawa M."/>
            <person name="Ihara Y."/>
            <person name="Oshima-Yamada Y."/>
            <person name="Ohtaka K."/>
            <person name="Satoh M."/>
            <person name="Sonobe K."/>
            <person name="Ishii M."/>
            <person name="Ohtani R."/>
            <person name="Kanamori-Sato M."/>
            <person name="Honoki R."/>
            <person name="Miyazaki D."/>
            <person name="Mochizuki H."/>
            <person name="Umetsu J."/>
            <person name="Higashi K."/>
            <person name="Shibata D."/>
            <person name="Kamiya Y."/>
            <person name="Sato N."/>
            <person name="Nakamura Y."/>
            <person name="Tabata S."/>
            <person name="Ida S."/>
            <person name="Kurokawa K."/>
            <person name="Ohta H."/>
        </authorList>
    </citation>
    <scope>NUCLEOTIDE SEQUENCE [LARGE SCALE GENOMIC DNA]</scope>
    <source>
        <strain evidence="2 3">NIES-2285</strain>
    </source>
</reference>
<keyword evidence="1" id="KW-1133">Transmembrane helix</keyword>
<keyword evidence="3" id="KW-1185">Reference proteome</keyword>
<dbReference type="EMBL" id="DF237091">
    <property type="protein sequence ID" value="GAQ83291.1"/>
    <property type="molecule type" value="Genomic_DNA"/>
</dbReference>
<dbReference type="Proteomes" id="UP000054558">
    <property type="component" value="Unassembled WGS sequence"/>
</dbReference>
<keyword evidence="1" id="KW-0472">Membrane</keyword>
<dbReference type="AlphaFoldDB" id="A0A1Y1I288"/>
<protein>
    <submittedName>
        <fullName evidence="2">Uncharacterized protein</fullName>
    </submittedName>
</protein>